<dbReference type="PANTHER" id="PTHR11802:SF450">
    <property type="entry name" value="SERINE CARBOXYPEPTIDASE-LIKE 7"/>
    <property type="match status" value="1"/>
</dbReference>
<dbReference type="AlphaFoldDB" id="A0A7J6FX88"/>
<evidence type="ECO:0000256" key="1">
    <source>
        <dbReference type="ARBA" id="ARBA00009431"/>
    </source>
</evidence>
<dbReference type="FunFam" id="3.40.50.12670:FF:000001">
    <property type="entry name" value="Carboxypeptidase"/>
    <property type="match status" value="1"/>
</dbReference>
<dbReference type="Gene3D" id="3.40.50.12670">
    <property type="match status" value="1"/>
</dbReference>
<dbReference type="GO" id="GO:0019748">
    <property type="term" value="P:secondary metabolic process"/>
    <property type="evidence" value="ECO:0007669"/>
    <property type="project" value="TreeGrafter"/>
</dbReference>
<evidence type="ECO:0000256" key="5">
    <source>
        <dbReference type="ARBA" id="ARBA00022801"/>
    </source>
</evidence>
<dbReference type="PROSITE" id="PS00560">
    <property type="entry name" value="CARBOXYPEPT_SER_HIS"/>
    <property type="match status" value="1"/>
</dbReference>
<dbReference type="InterPro" id="IPR033124">
    <property type="entry name" value="Ser_caboxypep_his_AS"/>
</dbReference>
<dbReference type="PANTHER" id="PTHR11802">
    <property type="entry name" value="SERINE PROTEASE FAMILY S10 SERINE CARBOXYPEPTIDASE"/>
    <property type="match status" value="1"/>
</dbReference>
<comment type="caution">
    <text evidence="8">The sequence shown here is derived from an EMBL/GenBank/DDBJ whole genome shotgun (WGS) entry which is preliminary data.</text>
</comment>
<dbReference type="InterPro" id="IPR029058">
    <property type="entry name" value="AB_hydrolase_fold"/>
</dbReference>
<evidence type="ECO:0000313" key="8">
    <source>
        <dbReference type="EMBL" id="KAF4375167.1"/>
    </source>
</evidence>
<sequence length="474" mass="53995">MLKVHFLLVILLLFYSNPVIPSTNIVKTLPGFSGSLPFKLQTGYIRVDEKEDVNYFYYFIESERNPRDNPLMLWLSGGPGCSVLSGLAFEIGPLKFKNVEYNGSLPALELNPYSWTKVASIIFLDAPVGTGFSYSKSLEGSQTGDFVYANRCHNFMRKWFLAHPKFNTNSFYLGGDSFSGKIIPIIAEQIAQSVEANNIPKINFKGYLLGNPITDSKIEDNYKVKFAHQLGFISDELYQSLKKTCKGHYIGQHSNDTLCAKNLEAYSMCIENINLPHILESNCSTFLNNDKLHSQRSLLEKSLKPNLIQLDLNIKNLPPPPEASKFGCWTYKNLLVYYWANDKTVQEALHIQKETIQIWIRCNRSLPYAKDVDSVVSYHKQLNSRGYRALIYSGDHDMVVPYLGTLAWIKSMNLSIVDRWRPWLVDNQVAGYVTEYSKGLFTFTTIKGGGHTAPEFNPKECFAMFERWISQQPL</sequence>
<evidence type="ECO:0000256" key="6">
    <source>
        <dbReference type="ARBA" id="ARBA00023180"/>
    </source>
</evidence>
<evidence type="ECO:0000256" key="3">
    <source>
        <dbReference type="ARBA" id="ARBA00022670"/>
    </source>
</evidence>
<dbReference type="GO" id="GO:0016747">
    <property type="term" value="F:acyltransferase activity, transferring groups other than amino-acyl groups"/>
    <property type="evidence" value="ECO:0007669"/>
    <property type="project" value="TreeGrafter"/>
</dbReference>
<name>A0A7J6FX88_CANSA</name>
<dbReference type="PRINTS" id="PR00724">
    <property type="entry name" value="CRBOXYPTASEC"/>
</dbReference>
<dbReference type="Gene3D" id="3.40.50.1820">
    <property type="entry name" value="alpha/beta hydrolase"/>
    <property type="match status" value="1"/>
</dbReference>
<dbReference type="Pfam" id="PF00450">
    <property type="entry name" value="Peptidase_S10"/>
    <property type="match status" value="1"/>
</dbReference>
<keyword evidence="4 7" id="KW-0732">Signal</keyword>
<accession>A0A7J6FX88</accession>
<gene>
    <name evidence="8" type="ORF">F8388_017313</name>
</gene>
<protein>
    <submittedName>
        <fullName evidence="8">Uncharacterized protein</fullName>
    </submittedName>
</protein>
<organism evidence="8 9">
    <name type="scientific">Cannabis sativa</name>
    <name type="common">Hemp</name>
    <name type="synonym">Marijuana</name>
    <dbReference type="NCBI Taxonomy" id="3483"/>
    <lineage>
        <taxon>Eukaryota</taxon>
        <taxon>Viridiplantae</taxon>
        <taxon>Streptophyta</taxon>
        <taxon>Embryophyta</taxon>
        <taxon>Tracheophyta</taxon>
        <taxon>Spermatophyta</taxon>
        <taxon>Magnoliopsida</taxon>
        <taxon>eudicotyledons</taxon>
        <taxon>Gunneridae</taxon>
        <taxon>Pentapetalae</taxon>
        <taxon>rosids</taxon>
        <taxon>fabids</taxon>
        <taxon>Rosales</taxon>
        <taxon>Cannabaceae</taxon>
        <taxon>Cannabis</taxon>
    </lineage>
</organism>
<comment type="similarity">
    <text evidence="1">Belongs to the peptidase S10 family.</text>
</comment>
<dbReference type="SUPFAM" id="SSF53474">
    <property type="entry name" value="alpha/beta-Hydrolases"/>
    <property type="match status" value="1"/>
</dbReference>
<keyword evidence="6" id="KW-0325">Glycoprotein</keyword>
<evidence type="ECO:0000256" key="2">
    <source>
        <dbReference type="ARBA" id="ARBA00022645"/>
    </source>
</evidence>
<feature type="signal peptide" evidence="7">
    <location>
        <begin position="1"/>
        <end position="21"/>
    </location>
</feature>
<keyword evidence="3" id="KW-0645">Protease</keyword>
<keyword evidence="2" id="KW-0121">Carboxypeptidase</keyword>
<dbReference type="GO" id="GO:0006508">
    <property type="term" value="P:proteolysis"/>
    <property type="evidence" value="ECO:0007669"/>
    <property type="project" value="UniProtKB-KW"/>
</dbReference>
<evidence type="ECO:0000256" key="7">
    <source>
        <dbReference type="SAM" id="SignalP"/>
    </source>
</evidence>
<dbReference type="Proteomes" id="UP000525078">
    <property type="component" value="Unassembled WGS sequence"/>
</dbReference>
<evidence type="ECO:0000313" key="9">
    <source>
        <dbReference type="Proteomes" id="UP000525078"/>
    </source>
</evidence>
<dbReference type="InterPro" id="IPR001563">
    <property type="entry name" value="Peptidase_S10"/>
</dbReference>
<dbReference type="EMBL" id="JAATIP010000092">
    <property type="protein sequence ID" value="KAF4375167.1"/>
    <property type="molecule type" value="Genomic_DNA"/>
</dbReference>
<dbReference type="GO" id="GO:0004185">
    <property type="term" value="F:serine-type carboxypeptidase activity"/>
    <property type="evidence" value="ECO:0007669"/>
    <property type="project" value="InterPro"/>
</dbReference>
<evidence type="ECO:0000256" key="4">
    <source>
        <dbReference type="ARBA" id="ARBA00022729"/>
    </source>
</evidence>
<proteinExistence type="inferred from homology"/>
<feature type="chain" id="PRO_5029709405" evidence="7">
    <location>
        <begin position="22"/>
        <end position="474"/>
    </location>
</feature>
<keyword evidence="5" id="KW-0378">Hydrolase</keyword>
<reference evidence="8 9" key="1">
    <citation type="journal article" date="2020" name="bioRxiv">
        <title>Sequence and annotation of 42 cannabis genomes reveals extensive copy number variation in cannabinoid synthesis and pathogen resistance genes.</title>
        <authorList>
            <person name="Mckernan K.J."/>
            <person name="Helbert Y."/>
            <person name="Kane L.T."/>
            <person name="Ebling H."/>
            <person name="Zhang L."/>
            <person name="Liu B."/>
            <person name="Eaton Z."/>
            <person name="Mclaughlin S."/>
            <person name="Kingan S."/>
            <person name="Baybayan P."/>
            <person name="Concepcion G."/>
            <person name="Jordan M."/>
            <person name="Riva A."/>
            <person name="Barbazuk W."/>
            <person name="Harkins T."/>
        </authorList>
    </citation>
    <scope>NUCLEOTIDE SEQUENCE [LARGE SCALE GENOMIC DNA]</scope>
    <source>
        <strain evidence="9">cv. Jamaican Lion 4</strain>
        <tissue evidence="8">Leaf</tissue>
    </source>
</reference>